<reference evidence="4" key="1">
    <citation type="submission" date="2016-11" db="EMBL/GenBank/DDBJ databases">
        <title>Dehalogenimonas formicexedens sp. nov., a chlorinated alkane respiring bacterium isolated from contaminated groundwater.</title>
        <authorList>
            <person name="Key T.A."/>
            <person name="Bowman K.S."/>
            <person name="Lee I."/>
            <person name="Chun J."/>
            <person name="Albuquerque L."/>
            <person name="da Costa M.S."/>
            <person name="Rainey F.A."/>
            <person name="Moe W.M."/>
        </authorList>
    </citation>
    <scope>NUCLEOTIDE SEQUENCE [LARGE SCALE GENOMIC DNA]</scope>
    <source>
        <strain evidence="4">NSZ-14</strain>
    </source>
</reference>
<dbReference type="KEGG" id="dfo:Dform_01206"/>
<dbReference type="CDD" id="cd03801">
    <property type="entry name" value="GT4_PimA-like"/>
    <property type="match status" value="1"/>
</dbReference>
<accession>A0A1P8F7V9</accession>
<dbReference type="Proteomes" id="UP000185934">
    <property type="component" value="Chromosome"/>
</dbReference>
<gene>
    <name evidence="3" type="primary">pimA</name>
    <name evidence="3" type="ORF">Dform_01206</name>
</gene>
<feature type="domain" description="Glycosyl transferase family 1" evidence="1">
    <location>
        <begin position="190"/>
        <end position="348"/>
    </location>
</feature>
<dbReference type="PANTHER" id="PTHR45947:SF3">
    <property type="entry name" value="SULFOQUINOVOSYL TRANSFERASE SQD2"/>
    <property type="match status" value="1"/>
</dbReference>
<dbReference type="OrthoDB" id="9795068at2"/>
<sequence>MKIALVVPYDFAYPGGVANHVTSLEKQLTAFGHQVKIIAPTSRPVSQYGNRFIHIGTPRPVPGSGSVARITLSVRLANKIKAVLAKEQFDVIHLHEPFMIMLCSAILRFSNTVNIGTFHSFEAKPGYNFAWPISRWMLNRRSRKLYGHIAVSRAAESFHSRFVKADYTIIPNGIDLSHFKPSVEPVYEYRDGKTNIVFVGRLEKRKGVNYLIDAFKKVHKAHPDTRLLIVGPGTRLRPKYEKMVRRAHLEDSVVFTGGVSYADLPRYYQTADICCAPATGKESFGIVLLEAMALGKPLVASNIPGYACVVNHEKEGLLVKPSSAHHLADGINRLIEDKALRTRLGEQGLVTVQEYSWEKVARRVEQYYHQVLLKMGKTPADVSGRIPELTAISA</sequence>
<dbReference type="Pfam" id="PF00534">
    <property type="entry name" value="Glycos_transf_1"/>
    <property type="match status" value="1"/>
</dbReference>
<dbReference type="InterPro" id="IPR001296">
    <property type="entry name" value="Glyco_trans_1"/>
</dbReference>
<protein>
    <submittedName>
        <fullName evidence="3">Phosphatidylinositol alpha-mannosyltransferase</fullName>
        <ecNumber evidence="3">2.4.1.345</ecNumber>
    </submittedName>
</protein>
<organism evidence="3 4">
    <name type="scientific">Dehalogenimonas formicexedens</name>
    <dbReference type="NCBI Taxonomy" id="1839801"/>
    <lineage>
        <taxon>Bacteria</taxon>
        <taxon>Bacillati</taxon>
        <taxon>Chloroflexota</taxon>
        <taxon>Dehalococcoidia</taxon>
        <taxon>Dehalococcoidales</taxon>
        <taxon>Dehalococcoidaceae</taxon>
        <taxon>Dehalogenimonas</taxon>
    </lineage>
</organism>
<dbReference type="GO" id="GO:0043750">
    <property type="term" value="F:phosphatidylinositol alpha-mannosyltransferase activity"/>
    <property type="evidence" value="ECO:0007669"/>
    <property type="project" value="UniProtKB-EC"/>
</dbReference>
<name>A0A1P8F7V9_9CHLR</name>
<proteinExistence type="predicted"/>
<dbReference type="EMBL" id="CP018258">
    <property type="protein sequence ID" value="APV44538.1"/>
    <property type="molecule type" value="Genomic_DNA"/>
</dbReference>
<dbReference type="Gene3D" id="3.40.50.2000">
    <property type="entry name" value="Glycogen Phosphorylase B"/>
    <property type="match status" value="2"/>
</dbReference>
<feature type="domain" description="Glycosyltransferase subfamily 4-like N-terminal" evidence="2">
    <location>
        <begin position="14"/>
        <end position="177"/>
    </location>
</feature>
<evidence type="ECO:0000313" key="3">
    <source>
        <dbReference type="EMBL" id="APV44538.1"/>
    </source>
</evidence>
<dbReference type="InterPro" id="IPR028098">
    <property type="entry name" value="Glyco_trans_4-like_N"/>
</dbReference>
<keyword evidence="4" id="KW-1185">Reference proteome</keyword>
<evidence type="ECO:0000259" key="1">
    <source>
        <dbReference type="Pfam" id="PF00534"/>
    </source>
</evidence>
<dbReference type="Pfam" id="PF13439">
    <property type="entry name" value="Glyco_transf_4"/>
    <property type="match status" value="1"/>
</dbReference>
<evidence type="ECO:0000313" key="4">
    <source>
        <dbReference type="Proteomes" id="UP000185934"/>
    </source>
</evidence>
<dbReference type="InterPro" id="IPR050194">
    <property type="entry name" value="Glycosyltransferase_grp1"/>
</dbReference>
<dbReference type="AlphaFoldDB" id="A0A1P8F7V9"/>
<keyword evidence="3" id="KW-0808">Transferase</keyword>
<dbReference type="STRING" id="1839801.Dform_01206"/>
<dbReference type="PANTHER" id="PTHR45947">
    <property type="entry name" value="SULFOQUINOVOSYL TRANSFERASE SQD2"/>
    <property type="match status" value="1"/>
</dbReference>
<dbReference type="RefSeq" id="WP_076004208.1">
    <property type="nucleotide sequence ID" value="NZ_CP018258.1"/>
</dbReference>
<dbReference type="EC" id="2.4.1.345" evidence="3"/>
<dbReference type="SUPFAM" id="SSF53756">
    <property type="entry name" value="UDP-Glycosyltransferase/glycogen phosphorylase"/>
    <property type="match status" value="1"/>
</dbReference>
<evidence type="ECO:0000259" key="2">
    <source>
        <dbReference type="Pfam" id="PF13439"/>
    </source>
</evidence>
<keyword evidence="3" id="KW-0328">Glycosyltransferase</keyword>